<reference evidence="2 3" key="2">
    <citation type="submission" date="2016-10" db="EMBL/GenBank/DDBJ databases">
        <authorList>
            <person name="Varghese N."/>
            <person name="Submissions S."/>
        </authorList>
    </citation>
    <scope>NUCLEOTIDE SEQUENCE [LARGE SCALE GENOMIC DNA]</scope>
    <source>
        <strain evidence="2 3">DSM 24802</strain>
    </source>
</reference>
<dbReference type="Proteomes" id="UP000634647">
    <property type="component" value="Unassembled WGS sequence"/>
</dbReference>
<keyword evidence="3" id="KW-1185">Reference proteome</keyword>
<accession>A0AAN4UP07</accession>
<evidence type="ECO:0000313" key="1">
    <source>
        <dbReference type="EMBL" id="GHD99282.1"/>
    </source>
</evidence>
<reference evidence="1" key="3">
    <citation type="submission" date="2023-06" db="EMBL/GenBank/DDBJ databases">
        <authorList>
            <person name="Sun Q."/>
            <person name="Zhou Y."/>
        </authorList>
    </citation>
    <scope>NUCLEOTIDE SEQUENCE</scope>
    <source>
        <strain evidence="1">CGMCC 1.10859</strain>
    </source>
</reference>
<evidence type="ECO:0000313" key="4">
    <source>
        <dbReference type="Proteomes" id="UP000634647"/>
    </source>
</evidence>
<dbReference type="RefSeq" id="WP_092163939.1">
    <property type="nucleotide sequence ID" value="NZ_BNAB01000002.1"/>
</dbReference>
<reference evidence="1" key="1">
    <citation type="journal article" date="2014" name="Int. J. Syst. Evol. Microbiol.">
        <title>Complete genome sequence of Corynebacterium casei LMG S-19264T (=DSM 44701T), isolated from a smear-ripened cheese.</title>
        <authorList>
            <consortium name="US DOE Joint Genome Institute (JGI-PGF)"/>
            <person name="Walter F."/>
            <person name="Albersmeier A."/>
            <person name="Kalinowski J."/>
            <person name="Ruckert C."/>
        </authorList>
    </citation>
    <scope>NUCLEOTIDE SEQUENCE</scope>
    <source>
        <strain evidence="1">CGMCC 1.10859</strain>
    </source>
</reference>
<dbReference type="AlphaFoldDB" id="A0AAN4UP07"/>
<evidence type="ECO:0000313" key="2">
    <source>
        <dbReference type="EMBL" id="SDW29784.1"/>
    </source>
</evidence>
<comment type="caution">
    <text evidence="1">The sequence shown here is derived from an EMBL/GenBank/DDBJ whole genome shotgun (WGS) entry which is preliminary data.</text>
</comment>
<sequence length="129" mass="13610">MISLATNLLILVLLAGVMGYAMLLSRRVARLMDALQELGPMVAAFSAAVDKSEQSVAELKGATDEALRGAAEATVAEAAALRDAVAPVSFSSVRRRPVAGMTRLTGKSDLVKSFFERSRTARGEAAGQW</sequence>
<gene>
    <name evidence="1" type="ORF">GCM10008024_06040</name>
    <name evidence="2" type="ORF">SAMN05444006_102271</name>
</gene>
<organism evidence="1 4">
    <name type="scientific">Allgaiera indica</name>
    <dbReference type="NCBI Taxonomy" id="765699"/>
    <lineage>
        <taxon>Bacteria</taxon>
        <taxon>Pseudomonadati</taxon>
        <taxon>Pseudomonadota</taxon>
        <taxon>Alphaproteobacteria</taxon>
        <taxon>Rhodobacterales</taxon>
        <taxon>Paracoccaceae</taxon>
        <taxon>Allgaiera</taxon>
    </lineage>
</organism>
<dbReference type="EMBL" id="FNOB01000002">
    <property type="protein sequence ID" value="SDW29784.1"/>
    <property type="molecule type" value="Genomic_DNA"/>
</dbReference>
<proteinExistence type="predicted"/>
<dbReference type="Proteomes" id="UP000199541">
    <property type="component" value="Unassembled WGS sequence"/>
</dbReference>
<name>A0AAN4UP07_9RHOB</name>
<evidence type="ECO:0000313" key="3">
    <source>
        <dbReference type="Proteomes" id="UP000199541"/>
    </source>
</evidence>
<evidence type="ECO:0008006" key="5">
    <source>
        <dbReference type="Google" id="ProtNLM"/>
    </source>
</evidence>
<protein>
    <recommendedName>
        <fullName evidence="5">Flagellar motor switch protein</fullName>
    </recommendedName>
</protein>
<dbReference type="EMBL" id="BNAB01000002">
    <property type="protein sequence ID" value="GHD99282.1"/>
    <property type="molecule type" value="Genomic_DNA"/>
</dbReference>